<sequence>MVLSTVIARISDGLPLAASVQDDEQGRSLVDYQNQAKMLMKKLDARGPERCSIETPPFIFHYLIKDEVCYLVLSEKTFSRKLAFSYLDDLQQEFSSQYGRKVATVSRPYSFIEFDNYIQKAKKTYIDPRARRNLGTLNNELLNVQKIMVQNIDDVLQRGTLLSELDNKAQNLATLSTNYKKDARHLNRQSTIFMIGGTCFVLFFLWWLFF</sequence>
<dbReference type="InterPro" id="IPR011012">
    <property type="entry name" value="Longin-like_dom_sf"/>
</dbReference>
<dbReference type="InterPro" id="IPR044565">
    <property type="entry name" value="Sec22"/>
</dbReference>
<evidence type="ECO:0000256" key="11">
    <source>
        <dbReference type="ARBA" id="ARBA00023136"/>
    </source>
</evidence>
<reference evidence="18" key="1">
    <citation type="submission" date="2023-07" db="EMBL/GenBank/DDBJ databases">
        <title>Chromosome-level genome assembly of Artemia franciscana.</title>
        <authorList>
            <person name="Jo E."/>
        </authorList>
    </citation>
    <scope>NUCLEOTIDE SEQUENCE</scope>
    <source>
        <tissue evidence="18">Whole body</tissue>
    </source>
</reference>
<feature type="domain" description="Longin" evidence="16">
    <location>
        <begin position="6"/>
        <end position="118"/>
    </location>
</feature>
<dbReference type="InterPro" id="IPR042855">
    <property type="entry name" value="V_SNARE_CC"/>
</dbReference>
<dbReference type="PANTHER" id="PTHR45837">
    <property type="entry name" value="VESICLE-TRAFFICKING PROTEIN SEC22B"/>
    <property type="match status" value="1"/>
</dbReference>
<protein>
    <submittedName>
        <fullName evidence="18">Uncharacterized protein</fullName>
    </submittedName>
</protein>
<name>A0AA88ICD9_ARTSF</name>
<evidence type="ECO:0000256" key="7">
    <source>
        <dbReference type="ARBA" id="ARBA00022927"/>
    </source>
</evidence>
<keyword evidence="5 15" id="KW-0812">Transmembrane</keyword>
<dbReference type="Pfam" id="PF13774">
    <property type="entry name" value="Longin"/>
    <property type="match status" value="1"/>
</dbReference>
<dbReference type="GO" id="GO:0005789">
    <property type="term" value="C:endoplasmic reticulum membrane"/>
    <property type="evidence" value="ECO:0007669"/>
    <property type="project" value="UniProtKB-SubCell"/>
</dbReference>
<evidence type="ECO:0000256" key="12">
    <source>
        <dbReference type="ARBA" id="ARBA00024173"/>
    </source>
</evidence>
<evidence type="ECO:0000313" key="18">
    <source>
        <dbReference type="EMBL" id="KAK2723996.1"/>
    </source>
</evidence>
<dbReference type="GO" id="GO:0005484">
    <property type="term" value="F:SNAP receptor activity"/>
    <property type="evidence" value="ECO:0007669"/>
    <property type="project" value="InterPro"/>
</dbReference>
<dbReference type="SUPFAM" id="SSF64356">
    <property type="entry name" value="SNARE-like"/>
    <property type="match status" value="1"/>
</dbReference>
<evidence type="ECO:0000256" key="9">
    <source>
        <dbReference type="ARBA" id="ARBA00023034"/>
    </source>
</evidence>
<evidence type="ECO:0000259" key="16">
    <source>
        <dbReference type="PROSITE" id="PS50859"/>
    </source>
</evidence>
<dbReference type="Gene3D" id="1.20.5.110">
    <property type="match status" value="1"/>
</dbReference>
<keyword evidence="7" id="KW-0653">Protein transport</keyword>
<keyword evidence="10 14" id="KW-0175">Coiled coil</keyword>
<comment type="caution">
    <text evidence="18">The sequence shown here is derived from an EMBL/GenBank/DDBJ whole genome shotgun (WGS) entry which is preliminary data.</text>
</comment>
<keyword evidence="9" id="KW-0333">Golgi apparatus</keyword>
<dbReference type="SUPFAM" id="SSF58038">
    <property type="entry name" value="SNARE fusion complex"/>
    <property type="match status" value="1"/>
</dbReference>
<dbReference type="Pfam" id="PF00957">
    <property type="entry name" value="Synaptobrevin"/>
    <property type="match status" value="1"/>
</dbReference>
<evidence type="ECO:0000256" key="5">
    <source>
        <dbReference type="ARBA" id="ARBA00022692"/>
    </source>
</evidence>
<gene>
    <name evidence="18" type="ORF">QYM36_002362</name>
</gene>
<organism evidence="18 19">
    <name type="scientific">Artemia franciscana</name>
    <name type="common">Brine shrimp</name>
    <name type="synonym">Artemia sanfranciscana</name>
    <dbReference type="NCBI Taxonomy" id="6661"/>
    <lineage>
        <taxon>Eukaryota</taxon>
        <taxon>Metazoa</taxon>
        <taxon>Ecdysozoa</taxon>
        <taxon>Arthropoda</taxon>
        <taxon>Crustacea</taxon>
        <taxon>Branchiopoda</taxon>
        <taxon>Anostraca</taxon>
        <taxon>Artemiidae</taxon>
        <taxon>Artemia</taxon>
    </lineage>
</organism>
<comment type="function">
    <text evidence="12">SNARE involved in targeting and fusion of ER-derived transport vesicles with the Golgi complex as well as Golgi-derived retrograde transport vesicles with the ER.</text>
</comment>
<accession>A0AA88ICD9</accession>
<feature type="transmembrane region" description="Helical" evidence="15">
    <location>
        <begin position="190"/>
        <end position="209"/>
    </location>
</feature>
<dbReference type="GO" id="GO:0015031">
    <property type="term" value="P:protein transport"/>
    <property type="evidence" value="ECO:0007669"/>
    <property type="project" value="UniProtKB-KW"/>
</dbReference>
<dbReference type="Proteomes" id="UP001187531">
    <property type="component" value="Unassembled WGS sequence"/>
</dbReference>
<evidence type="ECO:0000256" key="14">
    <source>
        <dbReference type="PROSITE-ProRule" id="PRU00290"/>
    </source>
</evidence>
<dbReference type="PROSITE" id="PS50859">
    <property type="entry name" value="LONGIN"/>
    <property type="match status" value="1"/>
</dbReference>
<proteinExistence type="inferred from homology"/>
<dbReference type="CDD" id="cd14824">
    <property type="entry name" value="Longin"/>
    <property type="match status" value="1"/>
</dbReference>
<dbReference type="InterPro" id="IPR010908">
    <property type="entry name" value="Longin_dom"/>
</dbReference>
<feature type="domain" description="V-SNARE coiled-coil homology" evidence="17">
    <location>
        <begin position="133"/>
        <end position="193"/>
    </location>
</feature>
<evidence type="ECO:0000256" key="4">
    <source>
        <dbReference type="ARBA" id="ARBA00022448"/>
    </source>
</evidence>
<keyword evidence="11 15" id="KW-0472">Membrane</keyword>
<evidence type="ECO:0000256" key="13">
    <source>
        <dbReference type="ARBA" id="ARBA00024188"/>
    </source>
</evidence>
<dbReference type="GO" id="GO:0005794">
    <property type="term" value="C:Golgi apparatus"/>
    <property type="evidence" value="ECO:0007669"/>
    <property type="project" value="UniProtKB-SubCell"/>
</dbReference>
<dbReference type="PROSITE" id="PS50892">
    <property type="entry name" value="V_SNARE"/>
    <property type="match status" value="1"/>
</dbReference>
<evidence type="ECO:0000259" key="17">
    <source>
        <dbReference type="PROSITE" id="PS50892"/>
    </source>
</evidence>
<evidence type="ECO:0000313" key="19">
    <source>
        <dbReference type="Proteomes" id="UP001187531"/>
    </source>
</evidence>
<evidence type="ECO:0000256" key="1">
    <source>
        <dbReference type="ARBA" id="ARBA00004163"/>
    </source>
</evidence>
<dbReference type="Gene3D" id="3.30.450.50">
    <property type="entry name" value="Longin domain"/>
    <property type="match status" value="1"/>
</dbReference>
<dbReference type="GO" id="GO:0006888">
    <property type="term" value="P:endoplasmic reticulum to Golgi vesicle-mediated transport"/>
    <property type="evidence" value="ECO:0007669"/>
    <property type="project" value="InterPro"/>
</dbReference>
<evidence type="ECO:0000256" key="3">
    <source>
        <dbReference type="ARBA" id="ARBA00008025"/>
    </source>
</evidence>
<evidence type="ECO:0000256" key="8">
    <source>
        <dbReference type="ARBA" id="ARBA00022989"/>
    </source>
</evidence>
<evidence type="ECO:0000256" key="2">
    <source>
        <dbReference type="ARBA" id="ARBA00004223"/>
    </source>
</evidence>
<keyword evidence="8 15" id="KW-1133">Transmembrane helix</keyword>
<evidence type="ECO:0000256" key="6">
    <source>
        <dbReference type="ARBA" id="ARBA00022824"/>
    </source>
</evidence>
<keyword evidence="6" id="KW-0256">Endoplasmic reticulum</keyword>
<dbReference type="CDD" id="cd15866">
    <property type="entry name" value="R-SNARE_SEC22"/>
    <property type="match status" value="1"/>
</dbReference>
<dbReference type="AlphaFoldDB" id="A0AA88ICD9"/>
<keyword evidence="4" id="KW-0813">Transport</keyword>
<dbReference type="SMART" id="SM01270">
    <property type="entry name" value="Longin"/>
    <property type="match status" value="1"/>
</dbReference>
<evidence type="ECO:0000256" key="10">
    <source>
        <dbReference type="ARBA" id="ARBA00023054"/>
    </source>
</evidence>
<dbReference type="GO" id="GO:0006890">
    <property type="term" value="P:retrograde vesicle-mediated transport, Golgi to endoplasmic reticulum"/>
    <property type="evidence" value="ECO:0007669"/>
    <property type="project" value="InterPro"/>
</dbReference>
<comment type="similarity">
    <text evidence="3">Belongs to the synaptobrevin family.</text>
</comment>
<evidence type="ECO:0000256" key="15">
    <source>
        <dbReference type="SAM" id="Phobius"/>
    </source>
</evidence>
<comment type="subcellular location">
    <subcellularLocation>
        <location evidence="1">Endoplasmic reticulum membrane</location>
        <topology evidence="1">Single-pass type IV membrane protein</topology>
    </subcellularLocation>
    <subcellularLocation>
        <location evidence="13">Golgi apparatus</location>
        <location evidence="13">cis-Golgi network membrane</location>
    </subcellularLocation>
    <subcellularLocation>
        <location evidence="2">Melanosome</location>
    </subcellularLocation>
</comment>
<keyword evidence="19" id="KW-1185">Reference proteome</keyword>
<dbReference type="EMBL" id="JAVRJZ010000004">
    <property type="protein sequence ID" value="KAK2723996.1"/>
    <property type="molecule type" value="Genomic_DNA"/>
</dbReference>